<dbReference type="Proteomes" id="UP000602381">
    <property type="component" value="Unassembled WGS sequence"/>
</dbReference>
<evidence type="ECO:0000313" key="6">
    <source>
        <dbReference type="EMBL" id="GGO12386.1"/>
    </source>
</evidence>
<evidence type="ECO:0000256" key="1">
    <source>
        <dbReference type="ARBA" id="ARBA00000086"/>
    </source>
</evidence>
<gene>
    <name evidence="6" type="ORF">GCM10007972_17280</name>
</gene>
<keyword evidence="4" id="KW-0234">DNA repair</keyword>
<dbReference type="InterPro" id="IPR003265">
    <property type="entry name" value="HhH-GPD_domain"/>
</dbReference>
<evidence type="ECO:0000259" key="5">
    <source>
        <dbReference type="SMART" id="SM00478"/>
    </source>
</evidence>
<dbReference type="Pfam" id="PF00730">
    <property type="entry name" value="HhH-GPD"/>
    <property type="match status" value="1"/>
</dbReference>
<name>A0ABQ2LFR3_9PROT</name>
<sequence>MTLPKTAEFHLSGDHVRRALDHLASNDTQLAEALSLWGYPQERRTDGGFSALLRIIIGQQLSVKAAATIAARVDAAMDGEATPERFLGLEDDILRGAGLSAAKVRYGRGLAEAIAEGQFDPDELHLLEDAQALEKVTALKGFGVWSGRMYLMFSLGRPDIWPADDLGVREGLRRIRGLDDRPDIKEADALGEAWAPYRSSAALMCWHILNNAPA</sequence>
<dbReference type="InterPro" id="IPR051912">
    <property type="entry name" value="Alkylbase_DNA_Glycosylase/TA"/>
</dbReference>
<dbReference type="SUPFAM" id="SSF48150">
    <property type="entry name" value="DNA-glycosylase"/>
    <property type="match status" value="1"/>
</dbReference>
<keyword evidence="3" id="KW-0227">DNA damage</keyword>
<comment type="caution">
    <text evidence="6">The sequence shown here is derived from an EMBL/GenBank/DDBJ whole genome shotgun (WGS) entry which is preliminary data.</text>
</comment>
<dbReference type="EC" id="3.2.2.21" evidence="2"/>
<dbReference type="InterPro" id="IPR011257">
    <property type="entry name" value="DNA_glycosylase"/>
</dbReference>
<dbReference type="CDD" id="cd00056">
    <property type="entry name" value="ENDO3c"/>
    <property type="match status" value="1"/>
</dbReference>
<proteinExistence type="predicted"/>
<feature type="domain" description="HhH-GPD" evidence="5">
    <location>
        <begin position="57"/>
        <end position="210"/>
    </location>
</feature>
<dbReference type="SMART" id="SM00478">
    <property type="entry name" value="ENDO3c"/>
    <property type="match status" value="1"/>
</dbReference>
<keyword evidence="7" id="KW-1185">Reference proteome</keyword>
<evidence type="ECO:0000256" key="4">
    <source>
        <dbReference type="ARBA" id="ARBA00023204"/>
    </source>
</evidence>
<dbReference type="PANTHER" id="PTHR43003:SF5">
    <property type="entry name" value="DNA-3-METHYLADENINE GLYCOSYLASE"/>
    <property type="match status" value="1"/>
</dbReference>
<dbReference type="PANTHER" id="PTHR43003">
    <property type="entry name" value="DNA-3-METHYLADENINE GLYCOSYLASE"/>
    <property type="match status" value="1"/>
</dbReference>
<evidence type="ECO:0000256" key="3">
    <source>
        <dbReference type="ARBA" id="ARBA00022763"/>
    </source>
</evidence>
<dbReference type="Gene3D" id="1.10.1670.40">
    <property type="match status" value="1"/>
</dbReference>
<protein>
    <recommendedName>
        <fullName evidence="2">DNA-3-methyladenine glycosylase II</fullName>
        <ecNumber evidence="2">3.2.2.21</ecNumber>
    </recommendedName>
</protein>
<organism evidence="6 7">
    <name type="scientific">Iodidimonas muriae</name>
    <dbReference type="NCBI Taxonomy" id="261467"/>
    <lineage>
        <taxon>Bacteria</taxon>
        <taxon>Pseudomonadati</taxon>
        <taxon>Pseudomonadota</taxon>
        <taxon>Alphaproteobacteria</taxon>
        <taxon>Iodidimonadales</taxon>
        <taxon>Iodidimonadaceae</taxon>
        <taxon>Iodidimonas</taxon>
    </lineage>
</organism>
<comment type="catalytic activity">
    <reaction evidence="1">
        <text>Hydrolysis of alkylated DNA, releasing 3-methyladenine, 3-methylguanine, 7-methylguanine and 7-methyladenine.</text>
        <dbReference type="EC" id="3.2.2.21"/>
    </reaction>
</comment>
<reference evidence="7" key="1">
    <citation type="journal article" date="2019" name="Int. J. Syst. Evol. Microbiol.">
        <title>The Global Catalogue of Microorganisms (GCM) 10K type strain sequencing project: providing services to taxonomists for standard genome sequencing and annotation.</title>
        <authorList>
            <consortium name="The Broad Institute Genomics Platform"/>
            <consortium name="The Broad Institute Genome Sequencing Center for Infectious Disease"/>
            <person name="Wu L."/>
            <person name="Ma J."/>
        </authorList>
    </citation>
    <scope>NUCLEOTIDE SEQUENCE [LARGE SCALE GENOMIC DNA]</scope>
    <source>
        <strain evidence="7">JCM 17843</strain>
    </source>
</reference>
<dbReference type="Gene3D" id="1.10.340.30">
    <property type="entry name" value="Hypothetical protein, domain 2"/>
    <property type="match status" value="1"/>
</dbReference>
<accession>A0ABQ2LFR3</accession>
<dbReference type="EMBL" id="BMOV01000005">
    <property type="protein sequence ID" value="GGO12386.1"/>
    <property type="molecule type" value="Genomic_DNA"/>
</dbReference>
<evidence type="ECO:0000256" key="2">
    <source>
        <dbReference type="ARBA" id="ARBA00012000"/>
    </source>
</evidence>
<evidence type="ECO:0000313" key="7">
    <source>
        <dbReference type="Proteomes" id="UP000602381"/>
    </source>
</evidence>
<dbReference type="RefSeq" id="WP_188873786.1">
    <property type="nucleotide sequence ID" value="NZ_BMOV01000005.1"/>
</dbReference>